<organism evidence="7 8">
    <name type="scientific">Branchiostoma belcheri</name>
    <name type="common">Amphioxus</name>
    <dbReference type="NCBI Taxonomy" id="7741"/>
    <lineage>
        <taxon>Eukaryota</taxon>
        <taxon>Metazoa</taxon>
        <taxon>Chordata</taxon>
        <taxon>Cephalochordata</taxon>
        <taxon>Leptocardii</taxon>
        <taxon>Amphioxiformes</taxon>
        <taxon>Branchiostomatidae</taxon>
        <taxon>Branchiostoma</taxon>
    </lineage>
</organism>
<keyword evidence="5" id="KW-0408">Iron</keyword>
<dbReference type="GO" id="GO:0006979">
    <property type="term" value="P:response to oxidative stress"/>
    <property type="evidence" value="ECO:0007669"/>
    <property type="project" value="InterPro"/>
</dbReference>
<dbReference type="GO" id="GO:0020037">
    <property type="term" value="F:heme binding"/>
    <property type="evidence" value="ECO:0007669"/>
    <property type="project" value="InterPro"/>
</dbReference>
<dbReference type="GO" id="GO:0046872">
    <property type="term" value="F:metal ion binding"/>
    <property type="evidence" value="ECO:0007669"/>
    <property type="project" value="UniProtKB-KW"/>
</dbReference>
<keyword evidence="4" id="KW-0325">Glycoprotein</keyword>
<dbReference type="GeneID" id="109487806"/>
<evidence type="ECO:0000256" key="3">
    <source>
        <dbReference type="ARBA" id="ARBA00022729"/>
    </source>
</evidence>
<dbReference type="Proteomes" id="UP000515135">
    <property type="component" value="Unplaced"/>
</dbReference>
<evidence type="ECO:0000256" key="5">
    <source>
        <dbReference type="PIRSR" id="PIRSR619791-2"/>
    </source>
</evidence>
<feature type="binding site" description="axial binding residue" evidence="5">
    <location>
        <position position="594"/>
    </location>
    <ligand>
        <name>heme b</name>
        <dbReference type="ChEBI" id="CHEBI:60344"/>
    </ligand>
    <ligandPart>
        <name>Fe</name>
        <dbReference type="ChEBI" id="CHEBI:18248"/>
    </ligandPart>
</feature>
<dbReference type="SUPFAM" id="SSF48113">
    <property type="entry name" value="Heme-dependent peroxidases"/>
    <property type="match status" value="2"/>
</dbReference>
<keyword evidence="5" id="KW-0479">Metal-binding</keyword>
<dbReference type="PROSITE" id="PS50292">
    <property type="entry name" value="PEROXIDASE_3"/>
    <property type="match status" value="1"/>
</dbReference>
<gene>
    <name evidence="8" type="primary">LOC109487806</name>
</gene>
<dbReference type="GO" id="GO:0005576">
    <property type="term" value="C:extracellular region"/>
    <property type="evidence" value="ECO:0007669"/>
    <property type="project" value="UniProtKB-SubCell"/>
</dbReference>
<evidence type="ECO:0000256" key="2">
    <source>
        <dbReference type="ARBA" id="ARBA00022525"/>
    </source>
</evidence>
<dbReference type="Pfam" id="PF03098">
    <property type="entry name" value="An_peroxidase"/>
    <property type="match status" value="2"/>
</dbReference>
<dbReference type="RefSeq" id="XP_019647439.1">
    <property type="nucleotide sequence ID" value="XM_019791880.1"/>
</dbReference>
<proteinExistence type="predicted"/>
<dbReference type="InterPro" id="IPR019791">
    <property type="entry name" value="Haem_peroxidase_animal"/>
</dbReference>
<dbReference type="FunFam" id="1.10.640.10:FF:000003">
    <property type="entry name" value="chorion peroxidase"/>
    <property type="match status" value="1"/>
</dbReference>
<evidence type="ECO:0000256" key="4">
    <source>
        <dbReference type="ARBA" id="ARBA00023180"/>
    </source>
</evidence>
<dbReference type="InterPro" id="IPR006624">
    <property type="entry name" value="Beta-propeller_rpt_TECPR"/>
</dbReference>
<evidence type="ECO:0000256" key="6">
    <source>
        <dbReference type="SAM" id="MobiDB-lite"/>
    </source>
</evidence>
<keyword evidence="5" id="KW-0349">Heme</keyword>
<sequence length="925" mass="103851">MEPITCPPPAVPEFRSANGRCNNRHNPLWGSAEQPFKRLTGPLYDDVLMTPRTTGRDGTPLPSARLVSRTMQEDLRKSSYVNTHMVMQFGQFLDHDITLTPNFQEEGLHCTCDSDDERCFNIDIPFDDPDFPGRRCLPFARSRSCPNEWCRLGKRQQLNQLTAFVDASNVYGSSDEEMEALREHSVHSWQQIAGQLMKFVSVGRSGVWAVDNYDRIYYRTGTYQNEASPGTGWVRIDGELEQISSGNNIVWGVNRNNIWIRTGISSRYPKGTGWRQIPGQLKQVHVSPTSNQVWGVNSGRSVFRRTGITASNPAGTDWQQINGVAMKFVSVGRAGVWGVNSYNQNFYRTGTFCNEASAGYSWIQVGSGLKQITSGDGEVWGVNSNNQIYVRRDLSAERPQGSSWELIEGDLKQVYVSSSSNQVWGVSSAGSVHRRIKQIVSSGARGLLKSRPNPADENKKELLPAAMEEEFECDGFTGSETCSQAGDVRVNEQPGLTSMHTVFLREHNRIARRLSQLNPHWDDDRVFFETRKIVGALMQKITYGEDLPHVVGPWAMYAFQLSLTPNGQFYSGYDRYINPTISNVFATAAYRFGHSLVDNHFLRYDPDFNEASVCPIRLAFSFFNPSPVLNNDQGGPDSILRGLTTQPHQDFDRFMVSGLTKKLFADPPGSDRGLDLAALNIQRGRDHGLPGYNTFRARCGLRAATSFDFLAREIPDATMRERLRSLYRNVNDIDVFVGGLAEESSPGGIVGPTFACLIAQQFQDLRKGDRFWFENRGQFTAAQLTEIKKTSLARILCDNTDGTTHMQPDVFMLPTQPGNERVACSSLSQMDLTKWQESGHHSRGLPESLEGENVTMSGREFEDHDADEKLERVAEEARTLLELLRGEQENIYREENARPGGELDTNDIGYIEPEEYGQDMANDLE</sequence>
<keyword evidence="2" id="KW-0964">Secreted</keyword>
<dbReference type="PANTHER" id="PTHR11475:SF4">
    <property type="entry name" value="CHORION PEROXIDASE"/>
    <property type="match status" value="1"/>
</dbReference>
<dbReference type="InterPro" id="IPR037120">
    <property type="entry name" value="Haem_peroxidase_sf_animal"/>
</dbReference>
<dbReference type="PANTHER" id="PTHR11475">
    <property type="entry name" value="OXIDASE/PEROXIDASE"/>
    <property type="match status" value="1"/>
</dbReference>
<evidence type="ECO:0000313" key="8">
    <source>
        <dbReference type="RefSeq" id="XP_019647439.1"/>
    </source>
</evidence>
<dbReference type="GO" id="GO:0004601">
    <property type="term" value="F:peroxidase activity"/>
    <property type="evidence" value="ECO:0007669"/>
    <property type="project" value="InterPro"/>
</dbReference>
<dbReference type="AlphaFoldDB" id="A0A6P5AMK4"/>
<dbReference type="Pfam" id="PF06462">
    <property type="entry name" value="Hyd_WA"/>
    <property type="match status" value="2"/>
</dbReference>
<dbReference type="KEGG" id="bbel:109487806"/>
<comment type="subcellular location">
    <subcellularLocation>
        <location evidence="1">Secreted</location>
    </subcellularLocation>
</comment>
<name>A0A6P5AMK4_BRABE</name>
<dbReference type="Pfam" id="PF19193">
    <property type="entry name" value="Tectonin"/>
    <property type="match status" value="1"/>
</dbReference>
<feature type="region of interest" description="Disordered" evidence="6">
    <location>
        <begin position="892"/>
        <end position="925"/>
    </location>
</feature>
<dbReference type="OrthoDB" id="823504at2759"/>
<feature type="compositionally biased region" description="Acidic residues" evidence="6">
    <location>
        <begin position="912"/>
        <end position="925"/>
    </location>
</feature>
<evidence type="ECO:0000256" key="1">
    <source>
        <dbReference type="ARBA" id="ARBA00004613"/>
    </source>
</evidence>
<keyword evidence="7" id="KW-1185">Reference proteome</keyword>
<dbReference type="SMART" id="SM00706">
    <property type="entry name" value="TECPR"/>
    <property type="match status" value="6"/>
</dbReference>
<reference evidence="8" key="1">
    <citation type="submission" date="2025-08" db="UniProtKB">
        <authorList>
            <consortium name="RefSeq"/>
        </authorList>
    </citation>
    <scope>IDENTIFICATION</scope>
    <source>
        <tissue evidence="8">Gonad</tissue>
    </source>
</reference>
<accession>A0A6P5AMK4</accession>
<evidence type="ECO:0000313" key="7">
    <source>
        <dbReference type="Proteomes" id="UP000515135"/>
    </source>
</evidence>
<dbReference type="Gene3D" id="1.10.640.10">
    <property type="entry name" value="Haem peroxidase domain superfamily, animal type"/>
    <property type="match status" value="2"/>
</dbReference>
<dbReference type="CDD" id="cd09823">
    <property type="entry name" value="peroxinectin_like"/>
    <property type="match status" value="1"/>
</dbReference>
<keyword evidence="3" id="KW-0732">Signal</keyword>
<dbReference type="InterPro" id="IPR010255">
    <property type="entry name" value="Haem_peroxidase_sf"/>
</dbReference>
<protein>
    <submittedName>
        <fullName evidence="8">Peroxidasin homolog isoform X1</fullName>
    </submittedName>
</protein>